<dbReference type="InterPro" id="IPR018775">
    <property type="entry name" value="RlaP"/>
</dbReference>
<gene>
    <name evidence="1" type="primary">140</name>
    <name evidence="1" type="ORF">PBI_BACHITA_140</name>
</gene>
<proteinExistence type="predicted"/>
<dbReference type="Pfam" id="PF10127">
    <property type="entry name" value="RlaP"/>
    <property type="match status" value="1"/>
</dbReference>
<evidence type="ECO:0000313" key="1">
    <source>
        <dbReference type="EMBL" id="ANA86815.1"/>
    </source>
</evidence>
<reference evidence="1 2" key="1">
    <citation type="submission" date="2016-03" db="EMBL/GenBank/DDBJ databases">
        <authorList>
            <person name="Montgomery M.T."/>
            <person name="Guerrero C.A."/>
            <person name="Mavrich T.N."/>
            <person name="Pope W.H."/>
            <person name="Garlena R.A."/>
            <person name="Russell D.A."/>
            <person name="Jacobs-Sera D."/>
            <person name="Hendrix R.W."/>
            <person name="Hatfull G.F."/>
        </authorList>
    </citation>
    <scope>NUCLEOTIDE SEQUENCE [LARGE SCALE GENOMIC DNA]</scope>
</reference>
<name>A0A160DFT2_9CAUD</name>
<accession>A0A160DFT2</accession>
<protein>
    <submittedName>
        <fullName evidence="1">Nucleotidyltransferase</fullName>
    </submittedName>
</protein>
<dbReference type="GeneID" id="28802718"/>
<dbReference type="EMBL" id="KU998247">
    <property type="protein sequence ID" value="ANA86815.1"/>
    <property type="molecule type" value="Genomic_DNA"/>
</dbReference>
<dbReference type="PANTHER" id="PTHR34817:SF1">
    <property type="entry name" value="NUCLEOTIDYLTRANSFERASE"/>
    <property type="match status" value="1"/>
</dbReference>
<keyword evidence="2" id="KW-1185">Reference proteome</keyword>
<dbReference type="KEGG" id="vg:28802718"/>
<dbReference type="Proteomes" id="UP000201796">
    <property type="component" value="Segment"/>
</dbReference>
<dbReference type="RefSeq" id="YP_009276251.1">
    <property type="nucleotide sequence ID" value="NC_030936.1"/>
</dbReference>
<evidence type="ECO:0000313" key="2">
    <source>
        <dbReference type="Proteomes" id="UP000201796"/>
    </source>
</evidence>
<dbReference type="PANTHER" id="PTHR34817">
    <property type="entry name" value="NUCLEOTIDYLTRANSFERASE"/>
    <property type="match status" value="1"/>
</dbReference>
<sequence>MSNSRQIITAVVGSRLHGNDRPDSDTDLHSVHVAPTMSFAGLGPVPQPSIRYSSEHTSWEVGHFCRLAIKGELNTLEVLYAEDYQQLDGWFASGLLDLRSDFLSQRIAIKWIGFAQGQWYDVRDAIDKVHNHNGDPADIKKPAFHLIRVIDALGSTWETGILNPRHPHPDRVTGWIDENHLSLTFLAQLQAVIDAGKEFTGTQATPLPPEPETKHINQYLHNVRAHCFFEEGFKG</sequence>
<organism evidence="1 2">
    <name type="scientific">Gordonia phage Bachita</name>
    <dbReference type="NCBI Taxonomy" id="1838061"/>
    <lineage>
        <taxon>Viruses</taxon>
        <taxon>Duplodnaviria</taxon>
        <taxon>Heunggongvirae</taxon>
        <taxon>Uroviricota</taxon>
        <taxon>Caudoviricetes</taxon>
        <taxon>Smoothievirus</taxon>
        <taxon>Smoothievirus bachita</taxon>
    </lineage>
</organism>